<evidence type="ECO:0008006" key="3">
    <source>
        <dbReference type="Google" id="ProtNLM"/>
    </source>
</evidence>
<dbReference type="AlphaFoldDB" id="A0A835BIE4"/>
<accession>A0A835BIE4</accession>
<protein>
    <recommendedName>
        <fullName evidence="3">F-box domain-containing protein</fullName>
    </recommendedName>
</protein>
<proteinExistence type="predicted"/>
<evidence type="ECO:0000313" key="1">
    <source>
        <dbReference type="EMBL" id="KAF8698151.1"/>
    </source>
</evidence>
<organism evidence="1 2">
    <name type="scientific">Digitaria exilis</name>
    <dbReference type="NCBI Taxonomy" id="1010633"/>
    <lineage>
        <taxon>Eukaryota</taxon>
        <taxon>Viridiplantae</taxon>
        <taxon>Streptophyta</taxon>
        <taxon>Embryophyta</taxon>
        <taxon>Tracheophyta</taxon>
        <taxon>Spermatophyta</taxon>
        <taxon>Magnoliopsida</taxon>
        <taxon>Liliopsida</taxon>
        <taxon>Poales</taxon>
        <taxon>Poaceae</taxon>
        <taxon>PACMAD clade</taxon>
        <taxon>Panicoideae</taxon>
        <taxon>Panicodae</taxon>
        <taxon>Paniceae</taxon>
        <taxon>Anthephorinae</taxon>
        <taxon>Digitaria</taxon>
    </lineage>
</organism>
<dbReference type="Gramene" id="Dexi4A01G0004590.1">
    <property type="protein sequence ID" value="Dexi4A01G0004590.1:cds"/>
    <property type="gene ID" value="Dexi4A01G0004590"/>
</dbReference>
<keyword evidence="2" id="KW-1185">Reference proteome</keyword>
<dbReference type="PANTHER" id="PTHR34709:SF28">
    <property type="entry name" value="OS08G0272601 PROTEIN"/>
    <property type="match status" value="1"/>
</dbReference>
<dbReference type="InterPro" id="IPR055312">
    <property type="entry name" value="FBL15-like"/>
</dbReference>
<dbReference type="OrthoDB" id="690257at2759"/>
<dbReference type="Gene3D" id="3.80.10.10">
    <property type="entry name" value="Ribonuclease Inhibitor"/>
    <property type="match status" value="1"/>
</dbReference>
<dbReference type="InterPro" id="IPR032675">
    <property type="entry name" value="LRR_dom_sf"/>
</dbReference>
<sequence length="550" mass="61826">MDSSTAEDDARDAKRARLTPSAGDMDLIGVLDDDVLLRILSLVPDARDAARTAALSRRWLRLWTRVPVLRFASRPLPMAISAVDRCAALEQYVSLVDGVLSRRARSGCAAVETLSIAYTKDSPSLGAPHLQGLLPASVHAVQGWIRYAFQHGVKSLALDMHLPERPKLIGGKNVDDDEESHKNLMVCLDDGLPSPVRLETMRLVLGGARLRPSADVKFASLKDLSLERIKVADGDARLFACLVSSRSCPNLQKLRIRRLQFRSWSQEMRLEADMLSELWVEDTDLMSLDLRTPCLRVLHIDKCNIQVLGLSAPRLEQVALLCRPTASPVRLLRVHGDLPCVQSLKLWMWSHHHYSFHGGEQNDSSVLLLKSCSLLKCLEVTLAGSMPGMRYEVYVDLIKDTVPHIPQITSLTVKVSEAFTRHNFGAGVANLLTRFTNLRHLSVHLPSLFYELDEGLDDLYCDDHPDHWTFYKISMVHLQEVELTGLTGVYCELRFMEAVLASAKILGKVTIRFHKECCQHKGNMDAFQRLLLDEGMWTSRREEHMITCLK</sequence>
<dbReference type="PANTHER" id="PTHR34709">
    <property type="entry name" value="OS10G0396666 PROTEIN"/>
    <property type="match status" value="1"/>
</dbReference>
<gene>
    <name evidence="1" type="ORF">HU200_035666</name>
</gene>
<dbReference type="EMBL" id="JACEFO010001866">
    <property type="protein sequence ID" value="KAF8698151.1"/>
    <property type="molecule type" value="Genomic_DNA"/>
</dbReference>
<dbReference type="InterPro" id="IPR036047">
    <property type="entry name" value="F-box-like_dom_sf"/>
</dbReference>
<dbReference type="Proteomes" id="UP000636709">
    <property type="component" value="Unassembled WGS sequence"/>
</dbReference>
<evidence type="ECO:0000313" key="2">
    <source>
        <dbReference type="Proteomes" id="UP000636709"/>
    </source>
</evidence>
<dbReference type="SUPFAM" id="SSF52058">
    <property type="entry name" value="L domain-like"/>
    <property type="match status" value="1"/>
</dbReference>
<dbReference type="SUPFAM" id="SSF81383">
    <property type="entry name" value="F-box domain"/>
    <property type="match status" value="1"/>
</dbReference>
<reference evidence="1" key="1">
    <citation type="submission" date="2020-07" db="EMBL/GenBank/DDBJ databases">
        <title>Genome sequence and genetic diversity analysis of an under-domesticated orphan crop, white fonio (Digitaria exilis).</title>
        <authorList>
            <person name="Bennetzen J.L."/>
            <person name="Chen S."/>
            <person name="Ma X."/>
            <person name="Wang X."/>
            <person name="Yssel A.E.J."/>
            <person name="Chaluvadi S.R."/>
            <person name="Johnson M."/>
            <person name="Gangashetty P."/>
            <person name="Hamidou F."/>
            <person name="Sanogo M.D."/>
            <person name="Zwaenepoel A."/>
            <person name="Wallace J."/>
            <person name="Van De Peer Y."/>
            <person name="Van Deynze A."/>
        </authorList>
    </citation>
    <scope>NUCLEOTIDE SEQUENCE</scope>
    <source>
        <tissue evidence="1">Leaves</tissue>
    </source>
</reference>
<comment type="caution">
    <text evidence="1">The sequence shown here is derived from an EMBL/GenBank/DDBJ whole genome shotgun (WGS) entry which is preliminary data.</text>
</comment>
<name>A0A835BIE4_9POAL</name>